<gene>
    <name evidence="11 12" type="primary">LOC101493314</name>
</gene>
<evidence type="ECO:0000256" key="6">
    <source>
        <dbReference type="ARBA" id="ARBA00023242"/>
    </source>
</evidence>
<dbReference type="GO" id="GO:0000976">
    <property type="term" value="F:transcription cis-regulatory region binding"/>
    <property type="evidence" value="ECO:0007669"/>
    <property type="project" value="UniProtKB-ARBA"/>
</dbReference>
<feature type="region of interest" description="Disordered" evidence="8">
    <location>
        <begin position="113"/>
        <end position="236"/>
    </location>
</feature>
<evidence type="ECO:0000313" key="12">
    <source>
        <dbReference type="RefSeq" id="XP_027189258.1"/>
    </source>
</evidence>
<dbReference type="InterPro" id="IPR012900">
    <property type="entry name" value="MFMR"/>
</dbReference>
<dbReference type="PANTHER" id="PTHR45967:SF38">
    <property type="entry name" value="G-BOX-BINDING FACTOR 2"/>
    <property type="match status" value="1"/>
</dbReference>
<evidence type="ECO:0000256" key="3">
    <source>
        <dbReference type="ARBA" id="ARBA00023015"/>
    </source>
</evidence>
<feature type="compositionally biased region" description="Basic and acidic residues" evidence="8">
    <location>
        <begin position="216"/>
        <end position="236"/>
    </location>
</feature>
<dbReference type="GO" id="GO:0005634">
    <property type="term" value="C:nucleus"/>
    <property type="evidence" value="ECO:0007669"/>
    <property type="project" value="UniProtKB-SubCell"/>
</dbReference>
<dbReference type="InterPro" id="IPR046347">
    <property type="entry name" value="bZIP_sf"/>
</dbReference>
<dbReference type="Gene3D" id="1.20.5.170">
    <property type="match status" value="1"/>
</dbReference>
<dbReference type="PROSITE" id="PS50217">
    <property type="entry name" value="BZIP"/>
    <property type="match status" value="1"/>
</dbReference>
<dbReference type="OrthoDB" id="1422011at2759"/>
<dbReference type="Proteomes" id="UP000087171">
    <property type="component" value="Chromosome Ca4"/>
</dbReference>
<feature type="domain" description="BZIP" evidence="9">
    <location>
        <begin position="216"/>
        <end position="279"/>
    </location>
</feature>
<feature type="region of interest" description="Disordered" evidence="8">
    <location>
        <begin position="1"/>
        <end position="24"/>
    </location>
</feature>
<comment type="similarity">
    <text evidence="2">Belongs to the bZIP family.</text>
</comment>
<dbReference type="eggNOG" id="ENOG502QVYY">
    <property type="taxonomic scope" value="Eukaryota"/>
</dbReference>
<keyword evidence="10" id="KW-1185">Reference proteome</keyword>
<evidence type="ECO:0000256" key="4">
    <source>
        <dbReference type="ARBA" id="ARBA00023125"/>
    </source>
</evidence>
<evidence type="ECO:0000256" key="1">
    <source>
        <dbReference type="ARBA" id="ARBA00004123"/>
    </source>
</evidence>
<keyword evidence="3" id="KW-0805">Transcription regulation</keyword>
<organism evidence="10 11">
    <name type="scientific">Cicer arietinum</name>
    <name type="common">Chickpea</name>
    <name type="synonym">Garbanzo</name>
    <dbReference type="NCBI Taxonomy" id="3827"/>
    <lineage>
        <taxon>Eukaryota</taxon>
        <taxon>Viridiplantae</taxon>
        <taxon>Streptophyta</taxon>
        <taxon>Embryophyta</taxon>
        <taxon>Tracheophyta</taxon>
        <taxon>Spermatophyta</taxon>
        <taxon>Magnoliopsida</taxon>
        <taxon>eudicotyledons</taxon>
        <taxon>Gunneridae</taxon>
        <taxon>Pentapetalae</taxon>
        <taxon>rosids</taxon>
        <taxon>fabids</taxon>
        <taxon>Fabales</taxon>
        <taxon>Fabaceae</taxon>
        <taxon>Papilionoideae</taxon>
        <taxon>50 kb inversion clade</taxon>
        <taxon>NPAAA clade</taxon>
        <taxon>Hologalegina</taxon>
        <taxon>IRL clade</taxon>
        <taxon>Cicereae</taxon>
        <taxon>Cicer</taxon>
    </lineage>
</organism>
<evidence type="ECO:0000313" key="11">
    <source>
        <dbReference type="RefSeq" id="XP_004498193.1"/>
    </source>
</evidence>
<dbReference type="RefSeq" id="XP_004498193.1">
    <property type="nucleotide sequence ID" value="XM_004498136.3"/>
</dbReference>
<dbReference type="KEGG" id="cam:101493314"/>
<dbReference type="InterPro" id="IPR044827">
    <property type="entry name" value="GBF-like"/>
</dbReference>
<keyword evidence="4" id="KW-0238">DNA-binding</keyword>
<dbReference type="PROSITE" id="PS00036">
    <property type="entry name" value="BZIP_BASIC"/>
    <property type="match status" value="1"/>
</dbReference>
<evidence type="ECO:0000259" key="9">
    <source>
        <dbReference type="PROSITE" id="PS50217"/>
    </source>
</evidence>
<keyword evidence="7" id="KW-0175">Coiled coil</keyword>
<evidence type="ECO:0000256" key="5">
    <source>
        <dbReference type="ARBA" id="ARBA00023163"/>
    </source>
</evidence>
<reference evidence="10" key="1">
    <citation type="journal article" date="2013" name="Nat. Biotechnol.">
        <title>Draft genome sequence of chickpea (Cicer arietinum) provides a resource for trait improvement.</title>
        <authorList>
            <person name="Varshney R.K."/>
            <person name="Song C."/>
            <person name="Saxena R.K."/>
            <person name="Azam S."/>
            <person name="Yu S."/>
            <person name="Sharpe A.G."/>
            <person name="Cannon S."/>
            <person name="Baek J."/>
            <person name="Rosen B.D."/>
            <person name="Tar'an B."/>
            <person name="Millan T."/>
            <person name="Zhang X."/>
            <person name="Ramsay L.D."/>
            <person name="Iwata A."/>
            <person name="Wang Y."/>
            <person name="Nelson W."/>
            <person name="Farmer A.D."/>
            <person name="Gaur P.M."/>
            <person name="Soderlund C."/>
            <person name="Penmetsa R.V."/>
            <person name="Xu C."/>
            <person name="Bharti A.K."/>
            <person name="He W."/>
            <person name="Winter P."/>
            <person name="Zhao S."/>
            <person name="Hane J.K."/>
            <person name="Carrasquilla-Garcia N."/>
            <person name="Condie J.A."/>
            <person name="Upadhyaya H.D."/>
            <person name="Luo M.C."/>
            <person name="Thudi M."/>
            <person name="Gowda C.L."/>
            <person name="Singh N.P."/>
            <person name="Lichtenzveig J."/>
            <person name="Gali K.K."/>
            <person name="Rubio J."/>
            <person name="Nadarajan N."/>
            <person name="Dolezel J."/>
            <person name="Bansal K.C."/>
            <person name="Xu X."/>
            <person name="Edwards D."/>
            <person name="Zhang G."/>
            <person name="Kahl G."/>
            <person name="Gil J."/>
            <person name="Singh K.B."/>
            <person name="Datta S.K."/>
            <person name="Jackson S.A."/>
            <person name="Wang J."/>
            <person name="Cook D.R."/>
        </authorList>
    </citation>
    <scope>NUCLEOTIDE SEQUENCE [LARGE SCALE GENOMIC DNA]</scope>
    <source>
        <strain evidence="10">cv. CDC Frontier</strain>
    </source>
</reference>
<dbReference type="STRING" id="3827.A0A1S2Y406"/>
<proteinExistence type="inferred from homology"/>
<dbReference type="InterPro" id="IPR004827">
    <property type="entry name" value="bZIP"/>
</dbReference>
<evidence type="ECO:0000256" key="7">
    <source>
        <dbReference type="SAM" id="Coils"/>
    </source>
</evidence>
<dbReference type="GeneID" id="101493314"/>
<feature type="compositionally biased region" description="Basic and acidic residues" evidence="8">
    <location>
        <begin position="159"/>
        <end position="170"/>
    </location>
</feature>
<keyword evidence="6" id="KW-0539">Nucleus</keyword>
<dbReference type="Pfam" id="PF00170">
    <property type="entry name" value="bZIP_1"/>
    <property type="match status" value="1"/>
</dbReference>
<dbReference type="RefSeq" id="XP_027189258.1">
    <property type="nucleotide sequence ID" value="XM_027333457.1"/>
</dbReference>
<evidence type="ECO:0000313" key="10">
    <source>
        <dbReference type="Proteomes" id="UP000087171"/>
    </source>
</evidence>
<feature type="compositionally biased region" description="Polar residues" evidence="8">
    <location>
        <begin position="171"/>
        <end position="196"/>
    </location>
</feature>
<sequence length="301" mass="33928">MGKEESNTFGRPYNFTGPNDETPNKPTLPHWTTSMQAYYNRGSTPAPFLNQFAHGPYLYQHPYMWLNQANNALLQCDPLHDPAKLSNKPHPPEGAALAFQQIVLRNYGDRNSDWKKLFGRNSQPESSITGESREYGNQSSARKNDWAGTSMSVASGSKRSPDEDQDDSKNDFTISKKQKSNMTTGDENSSGLTQNVGKVAKESDADAQLKNTDDDDIRKERKRQSNRESAKRSRIRKQQECDELCKKVDSIRDGNSALTQMLVKLSEECLELTNENDSIEEELIKRYGPESIADLLLMKPA</sequence>
<protein>
    <submittedName>
        <fullName evidence="11 12">G-box-binding factor 1-like</fullName>
    </submittedName>
</protein>
<keyword evidence="5" id="KW-0804">Transcription</keyword>
<dbReference type="PaxDb" id="3827-XP_004498193.1"/>
<dbReference type="InterPro" id="IPR045314">
    <property type="entry name" value="bZIP_plant_GBF1"/>
</dbReference>
<dbReference type="SMART" id="SM00338">
    <property type="entry name" value="BRLZ"/>
    <property type="match status" value="1"/>
</dbReference>
<dbReference type="CDD" id="cd14702">
    <property type="entry name" value="bZIP_plant_GBF1"/>
    <property type="match status" value="1"/>
</dbReference>
<dbReference type="Pfam" id="PF07777">
    <property type="entry name" value="MFMR"/>
    <property type="match status" value="1"/>
</dbReference>
<comment type="subcellular location">
    <subcellularLocation>
        <location evidence="1">Nucleus</location>
    </subcellularLocation>
</comment>
<evidence type="ECO:0000256" key="8">
    <source>
        <dbReference type="SAM" id="MobiDB-lite"/>
    </source>
</evidence>
<dbReference type="GO" id="GO:0003700">
    <property type="term" value="F:DNA-binding transcription factor activity"/>
    <property type="evidence" value="ECO:0007669"/>
    <property type="project" value="InterPro"/>
</dbReference>
<accession>A0A1S2Y406</accession>
<feature type="coiled-coil region" evidence="7">
    <location>
        <begin position="255"/>
        <end position="282"/>
    </location>
</feature>
<evidence type="ECO:0000256" key="2">
    <source>
        <dbReference type="ARBA" id="ARBA00007163"/>
    </source>
</evidence>
<reference evidence="11 12" key="2">
    <citation type="submission" date="2025-04" db="UniProtKB">
        <authorList>
            <consortium name="RefSeq"/>
        </authorList>
    </citation>
    <scope>IDENTIFICATION</scope>
    <source>
        <tissue evidence="11 12">Etiolated seedlings</tissue>
    </source>
</reference>
<name>A0A1S2Y406_CICAR</name>
<dbReference type="AlphaFoldDB" id="A0A1S2Y406"/>
<dbReference type="PANTHER" id="PTHR45967">
    <property type="entry name" value="G-BOX-BINDING FACTOR 3-RELATED"/>
    <property type="match status" value="1"/>
</dbReference>
<feature type="compositionally biased region" description="Polar residues" evidence="8">
    <location>
        <begin position="120"/>
        <end position="158"/>
    </location>
</feature>
<dbReference type="SUPFAM" id="SSF57959">
    <property type="entry name" value="Leucine zipper domain"/>
    <property type="match status" value="1"/>
</dbReference>